<evidence type="ECO:0000313" key="3">
    <source>
        <dbReference type="Proteomes" id="UP000182444"/>
    </source>
</evidence>
<keyword evidence="1" id="KW-0812">Transmembrane</keyword>
<evidence type="ECO:0000313" key="2">
    <source>
        <dbReference type="EMBL" id="AOW01594.1"/>
    </source>
</evidence>
<keyword evidence="1" id="KW-1133">Transmembrane helix</keyword>
<dbReference type="RefSeq" id="XP_068138176.1">
    <property type="nucleotide sequence ID" value="XM_068282075.1"/>
</dbReference>
<dbReference type="VEuPathDB" id="FungiDB:YALI1_B16255g"/>
<dbReference type="EMBL" id="CP017554">
    <property type="protein sequence ID" value="AOW01594.1"/>
    <property type="molecule type" value="Genomic_DNA"/>
</dbReference>
<reference evidence="2 3" key="1">
    <citation type="journal article" date="2016" name="PLoS ONE">
        <title>Sequence Assembly of Yarrowia lipolytica Strain W29/CLIB89 Shows Transposable Element Diversity.</title>
        <authorList>
            <person name="Magnan C."/>
            <person name="Yu J."/>
            <person name="Chang I."/>
            <person name="Jahn E."/>
            <person name="Kanomata Y."/>
            <person name="Wu J."/>
            <person name="Zeller M."/>
            <person name="Oakes M."/>
            <person name="Baldi P."/>
            <person name="Sandmeyer S."/>
        </authorList>
    </citation>
    <scope>NUCLEOTIDE SEQUENCE [LARGE SCALE GENOMIC DNA]</scope>
    <source>
        <strain evidence="3">CLIB89(W29)</strain>
    </source>
</reference>
<name>A0A1D8N7I0_YARLL</name>
<gene>
    <name evidence="2" type="ORF">YALI1_B16255g</name>
</gene>
<dbReference type="AlphaFoldDB" id="A0A1D8N7I0"/>
<keyword evidence="1" id="KW-0472">Membrane</keyword>
<protein>
    <submittedName>
        <fullName evidence="2">Uncharacterized protein</fullName>
    </submittedName>
</protein>
<evidence type="ECO:0000256" key="1">
    <source>
        <dbReference type="SAM" id="Phobius"/>
    </source>
</evidence>
<accession>A0A1D8N7I0</accession>
<feature type="transmembrane region" description="Helical" evidence="1">
    <location>
        <begin position="58"/>
        <end position="76"/>
    </location>
</feature>
<organism evidence="2 3">
    <name type="scientific">Yarrowia lipolytica</name>
    <name type="common">Candida lipolytica</name>
    <dbReference type="NCBI Taxonomy" id="4952"/>
    <lineage>
        <taxon>Eukaryota</taxon>
        <taxon>Fungi</taxon>
        <taxon>Dikarya</taxon>
        <taxon>Ascomycota</taxon>
        <taxon>Saccharomycotina</taxon>
        <taxon>Dipodascomycetes</taxon>
        <taxon>Dipodascales</taxon>
        <taxon>Dipodascales incertae sedis</taxon>
        <taxon>Yarrowia</taxon>
    </lineage>
</organism>
<dbReference type="GeneID" id="94582724"/>
<feature type="transmembrane region" description="Helical" evidence="1">
    <location>
        <begin position="104"/>
        <end position="124"/>
    </location>
</feature>
<dbReference type="Proteomes" id="UP000182444">
    <property type="component" value="Chromosome 1B"/>
</dbReference>
<sequence length="150" mass="16753">MRFIWVRRTLSHCVPQSRSKRCLVEEGGVRAISRTTSRLADICRDSIKPLPQDSRNHTFSIVMFPLSISSGLYLLGKASPHDSPHEPNSTLLSGFNNGSPLNSVPTAVVVAGSITWVVSTLYSYCTYRSYNTIHCWSLYRRTSNNTKGCL</sequence>
<proteinExistence type="predicted"/>